<accession>A0ABP0ISG0</accession>
<sequence length="97" mass="10837">MASAAEIPWKLWASDDDSVGLVFGELEIQHGLEWFDWRLGDRCGEELIVAHDLKTPRAARLTPRGGCFEPTSLSSLSIYCTICGPLVHIWELIENPV</sequence>
<organism evidence="1 2">
    <name type="scientific">Durusdinium trenchii</name>
    <dbReference type="NCBI Taxonomy" id="1381693"/>
    <lineage>
        <taxon>Eukaryota</taxon>
        <taxon>Sar</taxon>
        <taxon>Alveolata</taxon>
        <taxon>Dinophyceae</taxon>
        <taxon>Suessiales</taxon>
        <taxon>Symbiodiniaceae</taxon>
        <taxon>Durusdinium</taxon>
    </lineage>
</organism>
<dbReference type="EMBL" id="CAXAMM010004825">
    <property type="protein sequence ID" value="CAK9005077.1"/>
    <property type="molecule type" value="Genomic_DNA"/>
</dbReference>
<evidence type="ECO:0000313" key="2">
    <source>
        <dbReference type="Proteomes" id="UP001642464"/>
    </source>
</evidence>
<comment type="caution">
    <text evidence="1">The sequence shown here is derived from an EMBL/GenBank/DDBJ whole genome shotgun (WGS) entry which is preliminary data.</text>
</comment>
<proteinExistence type="predicted"/>
<dbReference type="Proteomes" id="UP001642464">
    <property type="component" value="Unassembled WGS sequence"/>
</dbReference>
<reference evidence="1 2" key="1">
    <citation type="submission" date="2024-02" db="EMBL/GenBank/DDBJ databases">
        <authorList>
            <person name="Chen Y."/>
            <person name="Shah S."/>
            <person name="Dougan E. K."/>
            <person name="Thang M."/>
            <person name="Chan C."/>
        </authorList>
    </citation>
    <scope>NUCLEOTIDE SEQUENCE [LARGE SCALE GENOMIC DNA]</scope>
</reference>
<keyword evidence="2" id="KW-1185">Reference proteome</keyword>
<gene>
    <name evidence="1" type="ORF">SCF082_LOCUS8439</name>
</gene>
<name>A0ABP0ISG0_9DINO</name>
<protein>
    <submittedName>
        <fullName evidence="1">Uncharacterized protein</fullName>
    </submittedName>
</protein>
<evidence type="ECO:0000313" key="1">
    <source>
        <dbReference type="EMBL" id="CAK9005077.1"/>
    </source>
</evidence>